<sequence>MTDIIRTIRTNREWDTILKDEANTRGISINCLLNQIIERYVFSYRFIDVFPCLVLPCEMVKGLLEGLTDEQLIKEGQSAGSFIPKHSLFLKGLIPDLDTIMLCMENNVSQHSNWYQFQCHKINGRITMLLRHQLGRKWSIYLQAYYSALFKKLINLQIKSEIGENSLAIKLPKSIKLNTNNNGLEQVQVQNHSSPKNNSLKK</sequence>
<comment type="caution">
    <text evidence="1">The sequence shown here is derived from an EMBL/GenBank/DDBJ whole genome shotgun (WGS) entry which is preliminary data.</text>
</comment>
<name>A0A0M0BNZ1_9ARCH</name>
<gene>
    <name evidence="1" type="ORF">AC477_05095</name>
</gene>
<protein>
    <submittedName>
        <fullName evidence="1">Uncharacterized protein</fullName>
    </submittedName>
</protein>
<evidence type="ECO:0000313" key="2">
    <source>
        <dbReference type="Proteomes" id="UP000037237"/>
    </source>
</evidence>
<organism evidence="1 2">
    <name type="scientific">miscellaneous Crenarchaeota group-1 archaeon SG8-32-1</name>
    <dbReference type="NCBI Taxonomy" id="1685124"/>
    <lineage>
        <taxon>Archaea</taxon>
        <taxon>Candidatus Bathyarchaeota</taxon>
        <taxon>MCG-1</taxon>
    </lineage>
</organism>
<dbReference type="Proteomes" id="UP000037237">
    <property type="component" value="Unassembled WGS sequence"/>
</dbReference>
<proteinExistence type="predicted"/>
<accession>A0A0M0BNZ1</accession>
<reference evidence="1 2" key="1">
    <citation type="submission" date="2015-06" db="EMBL/GenBank/DDBJ databases">
        <title>New insights into the roles of widespread benthic archaea in carbon and nitrogen cycling.</title>
        <authorList>
            <person name="Lazar C.S."/>
            <person name="Baker B.J."/>
            <person name="Seitz K.W."/>
            <person name="Hyde A.S."/>
            <person name="Dick G.J."/>
            <person name="Hinrichs K.-U."/>
            <person name="Teske A.P."/>
        </authorList>
    </citation>
    <scope>NUCLEOTIDE SEQUENCE [LARGE SCALE GENOMIC DNA]</scope>
    <source>
        <strain evidence="1">SG8-32-1</strain>
    </source>
</reference>
<evidence type="ECO:0000313" key="1">
    <source>
        <dbReference type="EMBL" id="KON30278.1"/>
    </source>
</evidence>
<dbReference type="AlphaFoldDB" id="A0A0M0BNZ1"/>
<dbReference type="EMBL" id="LFWU01000128">
    <property type="protein sequence ID" value="KON30278.1"/>
    <property type="molecule type" value="Genomic_DNA"/>
</dbReference>